<evidence type="ECO:0000313" key="1">
    <source>
        <dbReference type="EMBL" id="TRZ06867.1"/>
    </source>
</evidence>
<dbReference type="AlphaFoldDB" id="A0A8K1D846"/>
<name>A0A8K1D846_9PASS</name>
<gene>
    <name evidence="1" type="ORF">HGM15179_020241</name>
</gene>
<dbReference type="EMBL" id="SWJQ01002119">
    <property type="protein sequence ID" value="TRZ06867.1"/>
    <property type="molecule type" value="Genomic_DNA"/>
</dbReference>
<reference evidence="1" key="1">
    <citation type="submission" date="2019-04" db="EMBL/GenBank/DDBJ databases">
        <title>Genome assembly of Zosterops borbonicus 15179.</title>
        <authorList>
            <person name="Leroy T."/>
            <person name="Anselmetti Y."/>
            <person name="Tilak M.-K."/>
            <person name="Nabholz B."/>
        </authorList>
    </citation>
    <scope>NUCLEOTIDE SEQUENCE</scope>
    <source>
        <strain evidence="1">HGM_15179</strain>
        <tissue evidence="1">Muscle</tissue>
    </source>
</reference>
<accession>A0A8K1D846</accession>
<proteinExistence type="predicted"/>
<dbReference type="Proteomes" id="UP000796761">
    <property type="component" value="Unassembled WGS sequence"/>
</dbReference>
<organism evidence="1 2">
    <name type="scientific">Zosterops borbonicus</name>
    <dbReference type="NCBI Taxonomy" id="364589"/>
    <lineage>
        <taxon>Eukaryota</taxon>
        <taxon>Metazoa</taxon>
        <taxon>Chordata</taxon>
        <taxon>Craniata</taxon>
        <taxon>Vertebrata</taxon>
        <taxon>Euteleostomi</taxon>
        <taxon>Archelosauria</taxon>
        <taxon>Archosauria</taxon>
        <taxon>Dinosauria</taxon>
        <taxon>Saurischia</taxon>
        <taxon>Theropoda</taxon>
        <taxon>Coelurosauria</taxon>
        <taxon>Aves</taxon>
        <taxon>Neognathae</taxon>
        <taxon>Neoaves</taxon>
        <taxon>Telluraves</taxon>
        <taxon>Australaves</taxon>
        <taxon>Passeriformes</taxon>
        <taxon>Sylvioidea</taxon>
        <taxon>Zosteropidae</taxon>
        <taxon>Zosterops</taxon>
    </lineage>
</organism>
<keyword evidence="2" id="KW-1185">Reference proteome</keyword>
<sequence length="97" mass="10318">MPAEMMEALRCEQFVLPHTGQVASPMGLCVAGGAMLATVPGLSSFVPVPPGTEGQRAGDEETAVLKLPDCLKFAGLLFWPETVLKRFLPCLSLEQTS</sequence>
<comment type="caution">
    <text evidence="1">The sequence shown here is derived from an EMBL/GenBank/DDBJ whole genome shotgun (WGS) entry which is preliminary data.</text>
</comment>
<evidence type="ECO:0000313" key="2">
    <source>
        <dbReference type="Proteomes" id="UP000796761"/>
    </source>
</evidence>
<protein>
    <submittedName>
        <fullName evidence="1">Uncharacterized protein</fullName>
    </submittedName>
</protein>